<accession>A0A481W4C2</accession>
<keyword evidence="2" id="KW-1185">Reference proteome</keyword>
<dbReference type="EMBL" id="MK552327">
    <property type="protein sequence ID" value="QBJ02570.1"/>
    <property type="molecule type" value="Genomic_DNA"/>
</dbReference>
<gene>
    <name evidence="1" type="ORF">PSA21_40</name>
</gene>
<protein>
    <submittedName>
        <fullName evidence="1">Uncharacterized protein</fullName>
    </submittedName>
</protein>
<name>A0A481W4C2_9CAUD</name>
<organism evidence="1 2">
    <name type="scientific">Pseudomonas phage Psa21</name>
    <dbReference type="NCBI Taxonomy" id="2530023"/>
    <lineage>
        <taxon>Viruses</taxon>
        <taxon>Duplodnaviria</taxon>
        <taxon>Heunggongvirae</taxon>
        <taxon>Uroviricota</taxon>
        <taxon>Caudoviricetes</taxon>
        <taxon>Chimalliviridae</taxon>
        <taxon>Tepukevirus</taxon>
        <taxon>Tepukevirus Psa21</taxon>
    </lineage>
</organism>
<evidence type="ECO:0000313" key="2">
    <source>
        <dbReference type="Proteomes" id="UP000294134"/>
    </source>
</evidence>
<reference evidence="1 2" key="1">
    <citation type="submission" date="2019-02" db="EMBL/GenBank/DDBJ databases">
        <authorList>
            <person name="Frampton R.A."/>
            <person name="Wojtus J.K."/>
            <person name="Fineran P.C."/>
            <person name="Hendrickson H.L."/>
        </authorList>
    </citation>
    <scope>NUCLEOTIDE SEQUENCE [LARGE SCALE GENOMIC DNA]</scope>
</reference>
<dbReference type="Proteomes" id="UP000294134">
    <property type="component" value="Segment"/>
</dbReference>
<evidence type="ECO:0000313" key="1">
    <source>
        <dbReference type="EMBL" id="QBJ02570.1"/>
    </source>
</evidence>
<sequence>MQEYVVPFTNAVAMFPFGEFFGYNTPYYLDIMMEFAEKRDRLADLIGNAIIQRNVCNMVEFREMIHMGLGYMGIDPDETVFYEKMVQFVRLICLKCSPYITGNDLKLVEAFEDADWVNIIYRETLEPQLCNIQPSVDLTNSLGSPITKELVNSTPVLLASPITTR</sequence>
<proteinExistence type="predicted"/>